<name>A0A286UCZ7_9AGAM</name>
<protein>
    <submittedName>
        <fullName evidence="2">Uncharacterized protein</fullName>
    </submittedName>
</protein>
<evidence type="ECO:0000313" key="3">
    <source>
        <dbReference type="Proteomes" id="UP000217199"/>
    </source>
</evidence>
<dbReference type="AlphaFoldDB" id="A0A286UCZ7"/>
<dbReference type="Proteomes" id="UP000217199">
    <property type="component" value="Unassembled WGS sequence"/>
</dbReference>
<dbReference type="OrthoDB" id="3267427at2759"/>
<keyword evidence="1" id="KW-0732">Signal</keyword>
<evidence type="ECO:0000256" key="1">
    <source>
        <dbReference type="SAM" id="SignalP"/>
    </source>
</evidence>
<gene>
    <name evidence="2" type="ORF">PNOK_0746800</name>
</gene>
<sequence length="171" mass="17006">MNTKLCFPIFALAILRSVSAQSPVVGLSPSNLQGQILGTGSDGTTFALSGEISGEHVTATIVQGATRLSEVLVYTTSGITAKVVDVCGYSSITAGETAIPAECTGVVAVQFAGGEFTSTAVTTGTISVATGISTKSASNGAHSVEWNIFGIQGALSCIVGAVMGGVGLLAF</sequence>
<reference evidence="2 3" key="1">
    <citation type="journal article" date="2017" name="Mol. Ecol.">
        <title>Comparative and population genomic landscape of Phellinus noxius: A hypervariable fungus causing root rot in trees.</title>
        <authorList>
            <person name="Chung C.L."/>
            <person name="Lee T.J."/>
            <person name="Akiba M."/>
            <person name="Lee H.H."/>
            <person name="Kuo T.H."/>
            <person name="Liu D."/>
            <person name="Ke H.M."/>
            <person name="Yokoi T."/>
            <person name="Roa M.B."/>
            <person name="Lu M.J."/>
            <person name="Chang Y.Y."/>
            <person name="Ann P.J."/>
            <person name="Tsai J.N."/>
            <person name="Chen C.Y."/>
            <person name="Tzean S.S."/>
            <person name="Ota Y."/>
            <person name="Hattori T."/>
            <person name="Sahashi N."/>
            <person name="Liou R.F."/>
            <person name="Kikuchi T."/>
            <person name="Tsai I.J."/>
        </authorList>
    </citation>
    <scope>NUCLEOTIDE SEQUENCE [LARGE SCALE GENOMIC DNA]</scope>
    <source>
        <strain evidence="2 3">FFPRI411160</strain>
    </source>
</reference>
<dbReference type="InParanoid" id="A0A286UCZ7"/>
<proteinExistence type="predicted"/>
<accession>A0A286UCZ7</accession>
<keyword evidence="3" id="KW-1185">Reference proteome</keyword>
<feature type="chain" id="PRO_5013588252" evidence="1">
    <location>
        <begin position="21"/>
        <end position="171"/>
    </location>
</feature>
<evidence type="ECO:0000313" key="2">
    <source>
        <dbReference type="EMBL" id="PAV17404.1"/>
    </source>
</evidence>
<comment type="caution">
    <text evidence="2">The sequence shown here is derived from an EMBL/GenBank/DDBJ whole genome shotgun (WGS) entry which is preliminary data.</text>
</comment>
<feature type="signal peptide" evidence="1">
    <location>
        <begin position="1"/>
        <end position="20"/>
    </location>
</feature>
<organism evidence="2 3">
    <name type="scientific">Pyrrhoderma noxium</name>
    <dbReference type="NCBI Taxonomy" id="2282107"/>
    <lineage>
        <taxon>Eukaryota</taxon>
        <taxon>Fungi</taxon>
        <taxon>Dikarya</taxon>
        <taxon>Basidiomycota</taxon>
        <taxon>Agaricomycotina</taxon>
        <taxon>Agaricomycetes</taxon>
        <taxon>Hymenochaetales</taxon>
        <taxon>Hymenochaetaceae</taxon>
        <taxon>Pyrrhoderma</taxon>
    </lineage>
</organism>
<dbReference type="EMBL" id="NBII01000007">
    <property type="protein sequence ID" value="PAV17404.1"/>
    <property type="molecule type" value="Genomic_DNA"/>
</dbReference>